<gene>
    <name evidence="8" type="ORF">M422DRAFT_232613</name>
</gene>
<feature type="domain" description="Major facilitator superfamily (MFS) profile" evidence="7">
    <location>
        <begin position="60"/>
        <end position="514"/>
    </location>
</feature>
<dbReference type="PANTHER" id="PTHR23504">
    <property type="entry name" value="MAJOR FACILITATOR SUPERFAMILY DOMAIN-CONTAINING PROTEIN 10"/>
    <property type="match status" value="1"/>
</dbReference>
<accession>A0A0C9V3Q8</accession>
<feature type="transmembrane region" description="Helical" evidence="6">
    <location>
        <begin position="386"/>
        <end position="403"/>
    </location>
</feature>
<comment type="subcellular location">
    <subcellularLocation>
        <location evidence="1">Membrane</location>
        <topology evidence="1">Multi-pass membrane protein</topology>
    </subcellularLocation>
</comment>
<dbReference type="OrthoDB" id="419616at2759"/>
<keyword evidence="5 6" id="KW-0472">Membrane</keyword>
<evidence type="ECO:0000256" key="5">
    <source>
        <dbReference type="ARBA" id="ARBA00023136"/>
    </source>
</evidence>
<evidence type="ECO:0000259" key="7">
    <source>
        <dbReference type="PROSITE" id="PS50850"/>
    </source>
</evidence>
<dbReference type="AlphaFoldDB" id="A0A0C9V3Q8"/>
<dbReference type="Gene3D" id="1.20.1250.20">
    <property type="entry name" value="MFS general substrate transporter like domains"/>
    <property type="match status" value="1"/>
</dbReference>
<evidence type="ECO:0000256" key="3">
    <source>
        <dbReference type="ARBA" id="ARBA00022692"/>
    </source>
</evidence>
<keyword evidence="4 6" id="KW-1133">Transmembrane helix</keyword>
<evidence type="ECO:0000313" key="8">
    <source>
        <dbReference type="EMBL" id="KIJ36367.1"/>
    </source>
</evidence>
<dbReference type="Proteomes" id="UP000054279">
    <property type="component" value="Unassembled WGS sequence"/>
</dbReference>
<feature type="transmembrane region" description="Helical" evidence="6">
    <location>
        <begin position="234"/>
        <end position="256"/>
    </location>
</feature>
<feature type="transmembrane region" description="Helical" evidence="6">
    <location>
        <begin position="315"/>
        <end position="342"/>
    </location>
</feature>
<feature type="transmembrane region" description="Helical" evidence="6">
    <location>
        <begin position="491"/>
        <end position="510"/>
    </location>
</feature>
<evidence type="ECO:0000256" key="4">
    <source>
        <dbReference type="ARBA" id="ARBA00022989"/>
    </source>
</evidence>
<evidence type="ECO:0000256" key="6">
    <source>
        <dbReference type="SAM" id="Phobius"/>
    </source>
</evidence>
<dbReference type="InterPro" id="IPR011701">
    <property type="entry name" value="MFS"/>
</dbReference>
<organism evidence="8 9">
    <name type="scientific">Sphaerobolus stellatus (strain SS14)</name>
    <dbReference type="NCBI Taxonomy" id="990650"/>
    <lineage>
        <taxon>Eukaryota</taxon>
        <taxon>Fungi</taxon>
        <taxon>Dikarya</taxon>
        <taxon>Basidiomycota</taxon>
        <taxon>Agaricomycotina</taxon>
        <taxon>Agaricomycetes</taxon>
        <taxon>Phallomycetidae</taxon>
        <taxon>Geastrales</taxon>
        <taxon>Sphaerobolaceae</taxon>
        <taxon>Sphaerobolus</taxon>
    </lineage>
</organism>
<feature type="transmembrane region" description="Helical" evidence="6">
    <location>
        <begin position="354"/>
        <end position="374"/>
    </location>
</feature>
<feature type="transmembrane region" description="Helical" evidence="6">
    <location>
        <begin position="133"/>
        <end position="151"/>
    </location>
</feature>
<dbReference type="InterPro" id="IPR020846">
    <property type="entry name" value="MFS_dom"/>
</dbReference>
<feature type="transmembrane region" description="Helical" evidence="6">
    <location>
        <begin position="463"/>
        <end position="479"/>
    </location>
</feature>
<dbReference type="SUPFAM" id="SSF103473">
    <property type="entry name" value="MFS general substrate transporter"/>
    <property type="match status" value="1"/>
</dbReference>
<dbReference type="GO" id="GO:0016020">
    <property type="term" value="C:membrane"/>
    <property type="evidence" value="ECO:0007669"/>
    <property type="project" value="UniProtKB-SubCell"/>
</dbReference>
<feature type="transmembrane region" description="Helical" evidence="6">
    <location>
        <begin position="415"/>
        <end position="442"/>
    </location>
</feature>
<dbReference type="InterPro" id="IPR036259">
    <property type="entry name" value="MFS_trans_sf"/>
</dbReference>
<proteinExistence type="predicted"/>
<keyword evidence="3 6" id="KW-0812">Transmembrane</keyword>
<sequence>MATIFLKFQDLLGGLISRRRTFPYDAVAQSETEELMMSDMEATPDTPPKMAEDIPYPTKQIICLLILAFAEPITYAQKAPYIPQLIEDLGIIGDDKRKVGYYSGFIDTVYYCVEGIFILQWSRISDRIGRRPVLLVGVIGLSFSSVCFGYSKTFLGVLISNSLAGVLNSNWAVTRSAMADILDSPRFTSTIVWQPAVWSAGTLIGSLLGGSLSHPAEKYPNVFSGNEIWKEYPFLLPCGLSATICAIIFILGFFLLKETLPKKQQRRALSASDDRGEFELLHEGSDPLASNVLTANEPVSPSHPSLRALLTRPMVIILVNYGIFVFHDISIGSIIPLFLAAPIEAGGLAFSSDQIGLCLAVISIYNMTFQVFAFAKVETRWGSEKLARWAMLAMVAIYLVFPIHGWMAKTGNLGFITWLLLLFQLMLVPFGLVGVTCFAILLTAATPSSSYGTANGLMQSSAAAVRIVAPVTVASLFALSLEKNLAGGNLMYYFGAAAAFLGYAIAGRLASENTL</sequence>
<protein>
    <recommendedName>
        <fullName evidence="7">Major facilitator superfamily (MFS) profile domain-containing protein</fullName>
    </recommendedName>
</protein>
<dbReference type="PANTHER" id="PTHR23504:SF15">
    <property type="entry name" value="MAJOR FACILITATOR SUPERFAMILY (MFS) PROFILE DOMAIN-CONTAINING PROTEIN"/>
    <property type="match status" value="1"/>
</dbReference>
<evidence type="ECO:0000256" key="1">
    <source>
        <dbReference type="ARBA" id="ARBA00004141"/>
    </source>
</evidence>
<evidence type="ECO:0000256" key="2">
    <source>
        <dbReference type="ARBA" id="ARBA00022448"/>
    </source>
</evidence>
<dbReference type="EMBL" id="KN837179">
    <property type="protein sequence ID" value="KIJ36367.1"/>
    <property type="molecule type" value="Genomic_DNA"/>
</dbReference>
<reference evidence="8 9" key="1">
    <citation type="submission" date="2014-06" db="EMBL/GenBank/DDBJ databases">
        <title>Evolutionary Origins and Diversification of the Mycorrhizal Mutualists.</title>
        <authorList>
            <consortium name="DOE Joint Genome Institute"/>
            <consortium name="Mycorrhizal Genomics Consortium"/>
            <person name="Kohler A."/>
            <person name="Kuo A."/>
            <person name="Nagy L.G."/>
            <person name="Floudas D."/>
            <person name="Copeland A."/>
            <person name="Barry K.W."/>
            <person name="Cichocki N."/>
            <person name="Veneault-Fourrey C."/>
            <person name="LaButti K."/>
            <person name="Lindquist E.A."/>
            <person name="Lipzen A."/>
            <person name="Lundell T."/>
            <person name="Morin E."/>
            <person name="Murat C."/>
            <person name="Riley R."/>
            <person name="Ohm R."/>
            <person name="Sun H."/>
            <person name="Tunlid A."/>
            <person name="Henrissat B."/>
            <person name="Grigoriev I.V."/>
            <person name="Hibbett D.S."/>
            <person name="Martin F."/>
        </authorList>
    </citation>
    <scope>NUCLEOTIDE SEQUENCE [LARGE SCALE GENOMIC DNA]</scope>
    <source>
        <strain evidence="8 9">SS14</strain>
    </source>
</reference>
<keyword evidence="9" id="KW-1185">Reference proteome</keyword>
<evidence type="ECO:0000313" key="9">
    <source>
        <dbReference type="Proteomes" id="UP000054279"/>
    </source>
</evidence>
<name>A0A0C9V3Q8_SPHS4</name>
<dbReference type="HOGENOM" id="CLU_001265_54_6_1"/>
<dbReference type="GO" id="GO:0022857">
    <property type="term" value="F:transmembrane transporter activity"/>
    <property type="evidence" value="ECO:0007669"/>
    <property type="project" value="InterPro"/>
</dbReference>
<dbReference type="Pfam" id="PF07690">
    <property type="entry name" value="MFS_1"/>
    <property type="match status" value="1"/>
</dbReference>
<keyword evidence="2" id="KW-0813">Transport</keyword>
<dbReference type="PROSITE" id="PS50850">
    <property type="entry name" value="MFS"/>
    <property type="match status" value="1"/>
</dbReference>